<feature type="signal peptide" evidence="2">
    <location>
        <begin position="1"/>
        <end position="17"/>
    </location>
</feature>
<name>K2K856_9GAMM</name>
<dbReference type="InterPro" id="IPR011990">
    <property type="entry name" value="TPR-like_helical_dom_sf"/>
</dbReference>
<dbReference type="RefSeq" id="WP_008489103.1">
    <property type="nucleotide sequence ID" value="NZ_AMRG01000011.1"/>
</dbReference>
<dbReference type="SMART" id="SM00028">
    <property type="entry name" value="TPR"/>
    <property type="match status" value="1"/>
</dbReference>
<dbReference type="PROSITE" id="PS50005">
    <property type="entry name" value="TPR"/>
    <property type="match status" value="1"/>
</dbReference>
<evidence type="ECO:0000256" key="1">
    <source>
        <dbReference type="PROSITE-ProRule" id="PRU00339"/>
    </source>
</evidence>
<keyword evidence="1" id="KW-0802">TPR repeat</keyword>
<dbReference type="AlphaFoldDB" id="K2K856"/>
<proteinExistence type="predicted"/>
<gene>
    <name evidence="3" type="ORF">A10D4_09134</name>
</gene>
<dbReference type="Gene3D" id="1.25.40.10">
    <property type="entry name" value="Tetratricopeptide repeat domain"/>
    <property type="match status" value="1"/>
</dbReference>
<reference evidence="3 4" key="1">
    <citation type="journal article" date="2012" name="J. Bacteriol.">
        <title>Genome Sequence of Idiomarina xiamenensis Type Strain 10-D-4.</title>
        <authorList>
            <person name="Lai Q."/>
            <person name="Wang L."/>
            <person name="Wang W."/>
            <person name="Shao Z."/>
        </authorList>
    </citation>
    <scope>NUCLEOTIDE SEQUENCE [LARGE SCALE GENOMIC DNA]</scope>
    <source>
        <strain evidence="3 4">10-D-4</strain>
    </source>
</reference>
<dbReference type="OrthoDB" id="6238458at2"/>
<comment type="caution">
    <text evidence="3">The sequence shown here is derived from an EMBL/GenBank/DDBJ whole genome shotgun (WGS) entry which is preliminary data.</text>
</comment>
<dbReference type="Proteomes" id="UP000014115">
    <property type="component" value="Unassembled WGS sequence"/>
</dbReference>
<dbReference type="STRING" id="740709.A10D4_09134"/>
<sequence>MKLNRLLLLLWLPQLTACSSLSLPVVSYLPAAWRAPASAEQQLQWQQQGRRAYQQGDLLSAEQIWLTYLEQQPNDIITRLQLANVQFRQGRLDAAQQNYQQVLRLDSRNSTAWHNLAIVQLRQTTASLLSARQQQVLDEDGERLLQLLLRLQRGQQLAND</sequence>
<protein>
    <submittedName>
        <fullName evidence="3">Uncharacterized protein</fullName>
    </submittedName>
</protein>
<keyword evidence="4" id="KW-1185">Reference proteome</keyword>
<keyword evidence="2" id="KW-0732">Signal</keyword>
<organism evidence="3 4">
    <name type="scientific">Idiomarina xiamenensis 10-D-4</name>
    <dbReference type="NCBI Taxonomy" id="740709"/>
    <lineage>
        <taxon>Bacteria</taxon>
        <taxon>Pseudomonadati</taxon>
        <taxon>Pseudomonadota</taxon>
        <taxon>Gammaproteobacteria</taxon>
        <taxon>Alteromonadales</taxon>
        <taxon>Idiomarinaceae</taxon>
        <taxon>Idiomarina</taxon>
    </lineage>
</organism>
<dbReference type="InterPro" id="IPR019734">
    <property type="entry name" value="TPR_rpt"/>
</dbReference>
<dbReference type="Pfam" id="PF13414">
    <property type="entry name" value="TPR_11"/>
    <property type="match status" value="1"/>
</dbReference>
<feature type="repeat" description="TPR" evidence="1">
    <location>
        <begin position="76"/>
        <end position="109"/>
    </location>
</feature>
<dbReference type="EMBL" id="AMRG01000011">
    <property type="protein sequence ID" value="EKE82757.1"/>
    <property type="molecule type" value="Genomic_DNA"/>
</dbReference>
<feature type="chain" id="PRO_5003862662" evidence="2">
    <location>
        <begin position="18"/>
        <end position="160"/>
    </location>
</feature>
<accession>K2K856</accession>
<evidence type="ECO:0000313" key="3">
    <source>
        <dbReference type="EMBL" id="EKE82757.1"/>
    </source>
</evidence>
<dbReference type="PATRIC" id="fig|740709.3.peg.1848"/>
<dbReference type="eggNOG" id="COG0457">
    <property type="taxonomic scope" value="Bacteria"/>
</dbReference>
<dbReference type="SUPFAM" id="SSF48452">
    <property type="entry name" value="TPR-like"/>
    <property type="match status" value="1"/>
</dbReference>
<evidence type="ECO:0000313" key="4">
    <source>
        <dbReference type="Proteomes" id="UP000014115"/>
    </source>
</evidence>
<evidence type="ECO:0000256" key="2">
    <source>
        <dbReference type="SAM" id="SignalP"/>
    </source>
</evidence>